<feature type="binding site" evidence="17">
    <location>
        <position position="354"/>
    </location>
    <ligand>
        <name>NAD(+)</name>
        <dbReference type="ChEBI" id="CHEBI:57540"/>
    </ligand>
</feature>
<comment type="cofactor">
    <cofactor evidence="17">
        <name>FAD</name>
        <dbReference type="ChEBI" id="CHEBI:57692"/>
    </cofactor>
    <text evidence="17">Binds 1 FAD per subunit.</text>
</comment>
<keyword evidence="6" id="KW-0934">Plastid</keyword>
<evidence type="ECO:0000256" key="13">
    <source>
        <dbReference type="ARBA" id="ARBA00049187"/>
    </source>
</evidence>
<evidence type="ECO:0000256" key="15">
    <source>
        <dbReference type="ARBA" id="ARBA00065519"/>
    </source>
</evidence>
<feature type="binding site" evidence="17">
    <location>
        <begin position="221"/>
        <end position="223"/>
    </location>
    <ligand>
        <name>FAD</name>
        <dbReference type="ChEBI" id="CHEBI:57692"/>
    </ligand>
</feature>
<keyword evidence="9 19" id="KW-0560">Oxidoreductase</keyword>
<keyword evidence="7 17" id="KW-0274">FAD</keyword>
<evidence type="ECO:0000256" key="3">
    <source>
        <dbReference type="ARBA" id="ARBA00012608"/>
    </source>
</evidence>
<name>A0A9J5Z7T1_SOLCO</name>
<dbReference type="InterPro" id="IPR012999">
    <property type="entry name" value="Pyr_OxRdtase_I_AS"/>
</dbReference>
<keyword evidence="12 19" id="KW-0676">Redox-active center</keyword>
<evidence type="ECO:0000256" key="14">
    <source>
        <dbReference type="ARBA" id="ARBA00059226"/>
    </source>
</evidence>
<evidence type="ECO:0000256" key="5">
    <source>
        <dbReference type="ARBA" id="ARBA00022630"/>
    </source>
</evidence>
<dbReference type="InterPro" id="IPR050151">
    <property type="entry name" value="Class-I_Pyr_Nuc-Dis_Oxidored"/>
</dbReference>
<feature type="binding site" evidence="17">
    <location>
        <begin position="258"/>
        <end position="265"/>
    </location>
    <ligand>
        <name>NAD(+)</name>
        <dbReference type="ChEBI" id="CHEBI:57540"/>
    </ligand>
</feature>
<dbReference type="GO" id="GO:0045252">
    <property type="term" value="C:oxoglutarate dehydrogenase complex"/>
    <property type="evidence" value="ECO:0007669"/>
    <property type="project" value="TreeGrafter"/>
</dbReference>
<evidence type="ECO:0000313" key="23">
    <source>
        <dbReference type="Proteomes" id="UP000824120"/>
    </source>
</evidence>
<feature type="domain" description="FAD/NAD(P)-binding" evidence="21">
    <location>
        <begin position="80"/>
        <end position="415"/>
    </location>
</feature>
<feature type="domain" description="Pyridine nucleotide-disulphide oxidoreductase dimerisation" evidence="20">
    <location>
        <begin position="434"/>
        <end position="545"/>
    </location>
</feature>
<accession>A0A9J5Z7T1</accession>
<evidence type="ECO:0000256" key="6">
    <source>
        <dbReference type="ARBA" id="ARBA00022640"/>
    </source>
</evidence>
<keyword evidence="10 17" id="KW-0520">NAD</keyword>
<feature type="disulfide bond" description="Redox-active" evidence="18">
    <location>
        <begin position="117"/>
        <end position="122"/>
    </location>
</feature>
<evidence type="ECO:0000256" key="11">
    <source>
        <dbReference type="ARBA" id="ARBA00023157"/>
    </source>
</evidence>
<keyword evidence="23" id="KW-1185">Reference proteome</keyword>
<dbReference type="SUPFAM" id="SSF51905">
    <property type="entry name" value="FAD/NAD(P)-binding domain"/>
    <property type="match status" value="1"/>
</dbReference>
<evidence type="ECO:0000256" key="7">
    <source>
        <dbReference type="ARBA" id="ARBA00022827"/>
    </source>
</evidence>
<dbReference type="Pfam" id="PF02852">
    <property type="entry name" value="Pyr_redox_dim"/>
    <property type="match status" value="1"/>
</dbReference>
<evidence type="ECO:0000313" key="22">
    <source>
        <dbReference type="EMBL" id="KAG5607516.1"/>
    </source>
</evidence>
<comment type="catalytic activity">
    <reaction evidence="13">
        <text>N(6)-[(R)-dihydrolipoyl]-L-lysyl-[protein] + NAD(+) = N(6)-[(R)-lipoyl]-L-lysyl-[protein] + NADH + H(+)</text>
        <dbReference type="Rhea" id="RHEA:15045"/>
        <dbReference type="Rhea" id="RHEA-COMP:10474"/>
        <dbReference type="Rhea" id="RHEA-COMP:10475"/>
        <dbReference type="ChEBI" id="CHEBI:15378"/>
        <dbReference type="ChEBI" id="CHEBI:57540"/>
        <dbReference type="ChEBI" id="CHEBI:57945"/>
        <dbReference type="ChEBI" id="CHEBI:83099"/>
        <dbReference type="ChEBI" id="CHEBI:83100"/>
        <dbReference type="EC" id="1.8.1.4"/>
    </reaction>
</comment>
<evidence type="ECO:0000259" key="20">
    <source>
        <dbReference type="Pfam" id="PF02852"/>
    </source>
</evidence>
<feature type="active site" description="Proton acceptor" evidence="16">
    <location>
        <position position="536"/>
    </location>
</feature>
<keyword evidence="5 19" id="KW-0285">Flavoprotein</keyword>
<feature type="binding site" evidence="17">
    <location>
        <position position="126"/>
    </location>
    <ligand>
        <name>FAD</name>
        <dbReference type="ChEBI" id="CHEBI:57692"/>
    </ligand>
</feature>
<keyword evidence="17" id="KW-0547">Nucleotide-binding</keyword>
<dbReference type="EMBL" id="JACXVP010000005">
    <property type="protein sequence ID" value="KAG5607516.1"/>
    <property type="molecule type" value="Genomic_DNA"/>
</dbReference>
<dbReference type="Gene3D" id="3.50.50.60">
    <property type="entry name" value="FAD/NAD(P)-binding domain"/>
    <property type="match status" value="2"/>
</dbReference>
<evidence type="ECO:0000256" key="10">
    <source>
        <dbReference type="ARBA" id="ARBA00023027"/>
    </source>
</evidence>
<dbReference type="GO" id="GO:0046685">
    <property type="term" value="P:response to arsenic-containing substance"/>
    <property type="evidence" value="ECO:0007669"/>
    <property type="project" value="UniProtKB-ARBA"/>
</dbReference>
<keyword evidence="4" id="KW-0150">Chloroplast</keyword>
<dbReference type="PRINTS" id="PR00411">
    <property type="entry name" value="PNDRDTASEI"/>
</dbReference>
<comment type="similarity">
    <text evidence="2 19">Belongs to the class-I pyridine nucleotide-disulfide oxidoreductase family.</text>
</comment>
<feature type="binding site" evidence="17">
    <location>
        <begin position="406"/>
        <end position="409"/>
    </location>
    <ligand>
        <name>FAD</name>
        <dbReference type="ChEBI" id="CHEBI:57692"/>
    </ligand>
</feature>
<evidence type="ECO:0000259" key="21">
    <source>
        <dbReference type="Pfam" id="PF07992"/>
    </source>
</evidence>
<gene>
    <name evidence="22" type="ORF">H5410_029008</name>
</gene>
<protein>
    <recommendedName>
        <fullName evidence="3">dihydrolipoyl dehydrogenase</fullName>
        <ecNumber evidence="3">1.8.1.4</ecNumber>
    </recommendedName>
</protein>
<comment type="function">
    <text evidence="14">Lipoamide dehydrogenase is a component of the plastidial pyruvate dehydrogenase complex (PDC).</text>
</comment>
<dbReference type="GO" id="GO:0005739">
    <property type="term" value="C:mitochondrion"/>
    <property type="evidence" value="ECO:0007669"/>
    <property type="project" value="TreeGrafter"/>
</dbReference>
<evidence type="ECO:0000256" key="9">
    <source>
        <dbReference type="ARBA" id="ARBA00023002"/>
    </source>
</evidence>
<dbReference type="InterPro" id="IPR004099">
    <property type="entry name" value="Pyr_nucl-diS_OxRdtase_dimer"/>
</dbReference>
<comment type="subunit">
    <text evidence="15">Homodimer. Part of the plastidial pyruvate dehydrogenase complex (PDC) containing multiple copies of three enzymatic components: pyruvate dehydrogenase (E1), dihydrolipoamide acetyltransferase (E2) and lipoamide dehydrogenase (E3).</text>
</comment>
<dbReference type="InterPro" id="IPR023753">
    <property type="entry name" value="FAD/NAD-binding_dom"/>
</dbReference>
<evidence type="ECO:0000256" key="19">
    <source>
        <dbReference type="RuleBase" id="RU003691"/>
    </source>
</evidence>
<feature type="binding site" evidence="17">
    <location>
        <position position="192"/>
    </location>
    <ligand>
        <name>FAD</name>
        <dbReference type="ChEBI" id="CHEBI:57692"/>
    </ligand>
</feature>
<evidence type="ECO:0000256" key="1">
    <source>
        <dbReference type="ARBA" id="ARBA00004470"/>
    </source>
</evidence>
<dbReference type="OrthoDB" id="361797at2759"/>
<evidence type="ECO:0000256" key="12">
    <source>
        <dbReference type="ARBA" id="ARBA00023284"/>
    </source>
</evidence>
<dbReference type="PANTHER" id="PTHR22912:SF210">
    <property type="entry name" value="DIHYDROLIPOYL DEHYDROGENASE 2, CHLOROPLASTIC-LIKE"/>
    <property type="match status" value="1"/>
</dbReference>
<evidence type="ECO:0000256" key="8">
    <source>
        <dbReference type="ARBA" id="ARBA00022946"/>
    </source>
</evidence>
<dbReference type="FunFam" id="3.50.50.60:FF:000043">
    <property type="entry name" value="Putative dihydrolipoyl dehydrogenase"/>
    <property type="match status" value="1"/>
</dbReference>
<evidence type="ECO:0000256" key="16">
    <source>
        <dbReference type="PIRSR" id="PIRSR000350-2"/>
    </source>
</evidence>
<dbReference type="PRINTS" id="PR00368">
    <property type="entry name" value="FADPNR"/>
</dbReference>
<dbReference type="GO" id="GO:0006103">
    <property type="term" value="P:2-oxoglutarate metabolic process"/>
    <property type="evidence" value="ECO:0007669"/>
    <property type="project" value="TreeGrafter"/>
</dbReference>
<dbReference type="Gene3D" id="3.30.390.30">
    <property type="match status" value="1"/>
</dbReference>
<evidence type="ECO:0000256" key="17">
    <source>
        <dbReference type="PIRSR" id="PIRSR000350-3"/>
    </source>
</evidence>
<dbReference type="PROSITE" id="PS00076">
    <property type="entry name" value="PYRIDINE_REDOX_1"/>
    <property type="match status" value="1"/>
</dbReference>
<evidence type="ECO:0000256" key="4">
    <source>
        <dbReference type="ARBA" id="ARBA00022528"/>
    </source>
</evidence>
<organism evidence="22 23">
    <name type="scientific">Solanum commersonii</name>
    <name type="common">Commerson's wild potato</name>
    <name type="synonym">Commerson's nightshade</name>
    <dbReference type="NCBI Taxonomy" id="4109"/>
    <lineage>
        <taxon>Eukaryota</taxon>
        <taxon>Viridiplantae</taxon>
        <taxon>Streptophyta</taxon>
        <taxon>Embryophyta</taxon>
        <taxon>Tracheophyta</taxon>
        <taxon>Spermatophyta</taxon>
        <taxon>Magnoliopsida</taxon>
        <taxon>eudicotyledons</taxon>
        <taxon>Gunneridae</taxon>
        <taxon>Pentapetalae</taxon>
        <taxon>asterids</taxon>
        <taxon>lamiids</taxon>
        <taxon>Solanales</taxon>
        <taxon>Solanaceae</taxon>
        <taxon>Solanoideae</taxon>
        <taxon>Solaneae</taxon>
        <taxon>Solanum</taxon>
    </lineage>
</organism>
<proteinExistence type="inferred from homology"/>
<dbReference type="Pfam" id="PF07992">
    <property type="entry name" value="Pyr_redox_2"/>
    <property type="match status" value="1"/>
</dbReference>
<dbReference type="Proteomes" id="UP000824120">
    <property type="component" value="Chromosome 5"/>
</dbReference>
<dbReference type="GO" id="GO:0004148">
    <property type="term" value="F:dihydrolipoyl dehydrogenase (NADH) activity"/>
    <property type="evidence" value="ECO:0007669"/>
    <property type="project" value="UniProtKB-EC"/>
</dbReference>
<evidence type="ECO:0000256" key="2">
    <source>
        <dbReference type="ARBA" id="ARBA00007532"/>
    </source>
</evidence>
<comment type="subcellular location">
    <subcellularLocation>
        <location evidence="1">Plastid</location>
        <location evidence="1">Chloroplast stroma</location>
    </subcellularLocation>
</comment>
<reference evidence="22 23" key="1">
    <citation type="submission" date="2020-09" db="EMBL/GenBank/DDBJ databases">
        <title>De no assembly of potato wild relative species, Solanum commersonii.</title>
        <authorList>
            <person name="Cho K."/>
        </authorList>
    </citation>
    <scope>NUCLEOTIDE SEQUENCE [LARGE SCALE GENOMIC DNA]</scope>
    <source>
        <strain evidence="22">LZ3.2</strain>
        <tissue evidence="22">Leaf</tissue>
    </source>
</reference>
<dbReference type="AlphaFoldDB" id="A0A9J5Z7T1"/>
<dbReference type="InterPro" id="IPR016156">
    <property type="entry name" value="FAD/NAD-linked_Rdtase_dimer_sf"/>
</dbReference>
<feature type="binding site" evidence="17">
    <location>
        <position position="400"/>
    </location>
    <ligand>
        <name>FAD</name>
        <dbReference type="ChEBI" id="CHEBI:57692"/>
    </ligand>
</feature>
<evidence type="ECO:0000256" key="18">
    <source>
        <dbReference type="PIRSR" id="PIRSR000350-4"/>
    </source>
</evidence>
<dbReference type="InterPro" id="IPR036188">
    <property type="entry name" value="FAD/NAD-bd_sf"/>
</dbReference>
<dbReference type="PIRSF" id="PIRSF000350">
    <property type="entry name" value="Mercury_reductase_MerA"/>
    <property type="match status" value="1"/>
</dbReference>
<dbReference type="EC" id="1.8.1.4" evidence="3"/>
<feature type="binding site" evidence="17">
    <location>
        <position position="281"/>
    </location>
    <ligand>
        <name>NAD(+)</name>
        <dbReference type="ChEBI" id="CHEBI:57540"/>
    </ligand>
</feature>
<sequence length="558" mass="59907">MHSSSVLSLSNCSVLKRSHRNQIEKLSFTPLKNLRFCGLRNEILAFEFLKLNRCETQRVRNKIVSASVAENGNAPTSFDYDLVIIGAGVGGHGAALHAVEKGLKTAIIEGDVIGGTCVNRGCVPSKALLAVSGRMRELKNEHHLKALGIQVSGAGYDRQAVADHANNLASKIRNNLTNSLKALGVDILTGVGTITGPQRVKYGKVGFSGSEVTARDIIIATGSVPFVPRGIEVDGKTVITSDHALKLEFVPEWIAIVGSGYIGLEFSDVYTALGSEVTFIEALDQLMPGFDPEISKLAQRILVNPRKIDYHTGVFATKITPAKDGRPVVIELTDAKTKEVKDTLEVDAALIATGRAPFTNGLGLENINVLTQRGFIPVDERMRVVDADGNLVPHLYCIGDANGKMMLAHAASAQGISVVEQVSGRDHVLNHLSIPAACFTHPEISMVGLTEPQAREKAEKEGFEISIAKTSFKANTKALAENEGEGLAKLIYRPDNGEILGVHIFGMHAADLIHEASNAIALRTSIQDIKFAVHAHPTLSEVLDELFKSAKVSLCVTL</sequence>
<keyword evidence="8" id="KW-0809">Transit peptide</keyword>
<keyword evidence="11" id="KW-1015">Disulfide bond</keyword>
<dbReference type="GO" id="GO:0050660">
    <property type="term" value="F:flavin adenine dinucleotide binding"/>
    <property type="evidence" value="ECO:0007669"/>
    <property type="project" value="TreeGrafter"/>
</dbReference>
<dbReference type="SUPFAM" id="SSF55424">
    <property type="entry name" value="FAD/NAD-linked reductases, dimerisation (C-terminal) domain"/>
    <property type="match status" value="1"/>
</dbReference>
<dbReference type="FunFam" id="3.30.390.30:FF:000001">
    <property type="entry name" value="Dihydrolipoyl dehydrogenase"/>
    <property type="match status" value="1"/>
</dbReference>
<dbReference type="PANTHER" id="PTHR22912">
    <property type="entry name" value="DISULFIDE OXIDOREDUCTASE"/>
    <property type="match status" value="1"/>
</dbReference>
<dbReference type="InterPro" id="IPR001100">
    <property type="entry name" value="Pyr_nuc-diS_OxRdtase"/>
</dbReference>
<dbReference type="GO" id="GO:0009570">
    <property type="term" value="C:chloroplast stroma"/>
    <property type="evidence" value="ECO:0007669"/>
    <property type="project" value="UniProtKB-SubCell"/>
</dbReference>
<comment type="caution">
    <text evidence="22">The sequence shown here is derived from an EMBL/GenBank/DDBJ whole genome shotgun (WGS) entry which is preliminary data.</text>
</comment>